<gene>
    <name evidence="1" type="ORF">SAMN05421841_1728</name>
</gene>
<dbReference type="EMBL" id="FOIU01000001">
    <property type="protein sequence ID" value="SEW23085.1"/>
    <property type="molecule type" value="Genomic_DNA"/>
</dbReference>
<sequence length="57" mass="6982">MIFMNNSQEILQIYNLDQSNSKVIFEVNKTYFTESMAREFNIFWEILPFLQKYAKKH</sequence>
<proteinExistence type="predicted"/>
<name>A0A1I0Q8A2_9FLAO</name>
<organism evidence="1 2">
    <name type="scientific">Chryseobacterium wanjuense</name>
    <dbReference type="NCBI Taxonomy" id="356305"/>
    <lineage>
        <taxon>Bacteria</taxon>
        <taxon>Pseudomonadati</taxon>
        <taxon>Bacteroidota</taxon>
        <taxon>Flavobacteriia</taxon>
        <taxon>Flavobacteriales</taxon>
        <taxon>Weeksellaceae</taxon>
        <taxon>Chryseobacterium group</taxon>
        <taxon>Chryseobacterium</taxon>
    </lineage>
</organism>
<evidence type="ECO:0000313" key="1">
    <source>
        <dbReference type="EMBL" id="SEW23085.1"/>
    </source>
</evidence>
<accession>A0A1I0Q8A2</accession>
<dbReference type="AlphaFoldDB" id="A0A1I0Q8A2"/>
<keyword evidence="2" id="KW-1185">Reference proteome</keyword>
<dbReference type="Proteomes" id="UP000199469">
    <property type="component" value="Unassembled WGS sequence"/>
</dbReference>
<reference evidence="2" key="1">
    <citation type="submission" date="2016-10" db="EMBL/GenBank/DDBJ databases">
        <authorList>
            <person name="Varghese N."/>
            <person name="Submissions S."/>
        </authorList>
    </citation>
    <scope>NUCLEOTIDE SEQUENCE [LARGE SCALE GENOMIC DNA]</scope>
    <source>
        <strain evidence="2">DSM 17724</strain>
    </source>
</reference>
<evidence type="ECO:0000313" key="2">
    <source>
        <dbReference type="Proteomes" id="UP000199469"/>
    </source>
</evidence>
<protein>
    <submittedName>
        <fullName evidence="1">Uncharacterized protein</fullName>
    </submittedName>
</protein>